<accession>A0A1G2CBQ4</accession>
<comment type="caution">
    <text evidence="1">The sequence shown here is derived from an EMBL/GenBank/DDBJ whole genome shotgun (WGS) entry which is preliminary data.</text>
</comment>
<sequence length="84" mass="9501">MESQELENFSLNKEEFAAQVRLALANVFQEYKGRDNLLRPKMNACLEENFGIRSRDVNLQVSSDSGGFSVSFLHPVHGEIKLEA</sequence>
<proteinExistence type="predicted"/>
<gene>
    <name evidence="1" type="ORF">A2855_00775</name>
</gene>
<evidence type="ECO:0000313" key="2">
    <source>
        <dbReference type="Proteomes" id="UP000179059"/>
    </source>
</evidence>
<name>A0A1G2CBQ4_9BACT</name>
<dbReference type="STRING" id="1798647.A2855_00775"/>
<organism evidence="1 2">
    <name type="scientific">Candidatus Liptonbacteria bacterium RIFCSPHIGHO2_01_FULL_57_28</name>
    <dbReference type="NCBI Taxonomy" id="1798647"/>
    <lineage>
        <taxon>Bacteria</taxon>
        <taxon>Candidatus Liptoniibacteriota</taxon>
    </lineage>
</organism>
<evidence type="ECO:0000313" key="1">
    <source>
        <dbReference type="EMBL" id="OGY98802.1"/>
    </source>
</evidence>
<protein>
    <submittedName>
        <fullName evidence="1">Uncharacterized protein</fullName>
    </submittedName>
</protein>
<dbReference type="Proteomes" id="UP000179059">
    <property type="component" value="Unassembled WGS sequence"/>
</dbReference>
<dbReference type="EMBL" id="MHKX01000002">
    <property type="protein sequence ID" value="OGY98802.1"/>
    <property type="molecule type" value="Genomic_DNA"/>
</dbReference>
<reference evidence="1 2" key="1">
    <citation type="journal article" date="2016" name="Nat. Commun.">
        <title>Thousands of microbial genomes shed light on interconnected biogeochemical processes in an aquifer system.</title>
        <authorList>
            <person name="Anantharaman K."/>
            <person name="Brown C.T."/>
            <person name="Hug L.A."/>
            <person name="Sharon I."/>
            <person name="Castelle C.J."/>
            <person name="Probst A.J."/>
            <person name="Thomas B.C."/>
            <person name="Singh A."/>
            <person name="Wilkins M.J."/>
            <person name="Karaoz U."/>
            <person name="Brodie E.L."/>
            <person name="Williams K.H."/>
            <person name="Hubbard S.S."/>
            <person name="Banfield J.F."/>
        </authorList>
    </citation>
    <scope>NUCLEOTIDE SEQUENCE [LARGE SCALE GENOMIC DNA]</scope>
</reference>
<dbReference type="AlphaFoldDB" id="A0A1G2CBQ4"/>